<evidence type="ECO:0000256" key="2">
    <source>
        <dbReference type="ARBA" id="ARBA00022475"/>
    </source>
</evidence>
<evidence type="ECO:0000256" key="7">
    <source>
        <dbReference type="ARBA" id="ARBA00023065"/>
    </source>
</evidence>
<dbReference type="InterPro" id="IPR015853">
    <property type="entry name" value="ABC_transpr_FbpC"/>
</dbReference>
<dbReference type="GO" id="GO:0015408">
    <property type="term" value="F:ABC-type ferric iron transporter activity"/>
    <property type="evidence" value="ECO:0007669"/>
    <property type="project" value="InterPro"/>
</dbReference>
<evidence type="ECO:0000256" key="1">
    <source>
        <dbReference type="ARBA" id="ARBA00022448"/>
    </source>
</evidence>
<dbReference type="RefSeq" id="WP_149609787.1">
    <property type="nucleotide sequence ID" value="NZ_VTUX01000001.1"/>
</dbReference>
<dbReference type="GO" id="GO:0016887">
    <property type="term" value="F:ATP hydrolysis activity"/>
    <property type="evidence" value="ECO:0007669"/>
    <property type="project" value="InterPro"/>
</dbReference>
<dbReference type="InterPro" id="IPR003593">
    <property type="entry name" value="AAA+_ATPase"/>
</dbReference>
<dbReference type="AlphaFoldDB" id="A0A5B0X6V5"/>
<keyword evidence="4" id="KW-0547">Nucleotide-binding</keyword>
<dbReference type="SMART" id="SM00382">
    <property type="entry name" value="AAA"/>
    <property type="match status" value="1"/>
</dbReference>
<dbReference type="InterPro" id="IPR017871">
    <property type="entry name" value="ABC_transporter-like_CS"/>
</dbReference>
<proteinExistence type="predicted"/>
<evidence type="ECO:0000256" key="3">
    <source>
        <dbReference type="ARBA" id="ARBA00022496"/>
    </source>
</evidence>
<dbReference type="GO" id="GO:0015697">
    <property type="term" value="P:quaternary ammonium group transport"/>
    <property type="evidence" value="ECO:0007669"/>
    <property type="project" value="UniProtKB-ARBA"/>
</dbReference>
<dbReference type="Proteomes" id="UP000323708">
    <property type="component" value="Unassembled WGS sequence"/>
</dbReference>
<keyword evidence="7" id="KW-0406">Ion transport</keyword>
<keyword evidence="6" id="KW-0408">Iron</keyword>
<evidence type="ECO:0000256" key="6">
    <source>
        <dbReference type="ARBA" id="ARBA00023004"/>
    </source>
</evidence>
<comment type="caution">
    <text evidence="10">The sequence shown here is derived from an EMBL/GenBank/DDBJ whole genome shotgun (WGS) entry which is preliminary data.</text>
</comment>
<gene>
    <name evidence="10" type="ORF">F0M18_02480</name>
</gene>
<dbReference type="InterPro" id="IPR050093">
    <property type="entry name" value="ABC_SmlMolc_Importer"/>
</dbReference>
<keyword evidence="3" id="KW-0410">Iron transport</keyword>
<dbReference type="PROSITE" id="PS50893">
    <property type="entry name" value="ABC_TRANSPORTER_2"/>
    <property type="match status" value="1"/>
</dbReference>
<evidence type="ECO:0000256" key="4">
    <source>
        <dbReference type="ARBA" id="ARBA00022741"/>
    </source>
</evidence>
<dbReference type="FunFam" id="3.40.50.300:FF:000425">
    <property type="entry name" value="Probable ABC transporter, ATP-binding subunit"/>
    <property type="match status" value="1"/>
</dbReference>
<dbReference type="GO" id="GO:0005524">
    <property type="term" value="F:ATP binding"/>
    <property type="evidence" value="ECO:0007669"/>
    <property type="project" value="UniProtKB-KW"/>
</dbReference>
<dbReference type="PANTHER" id="PTHR42781:SF4">
    <property type="entry name" value="SPERMIDINE_PUTRESCINE IMPORT ATP-BINDING PROTEIN POTA"/>
    <property type="match status" value="1"/>
</dbReference>
<dbReference type="CDD" id="cd03259">
    <property type="entry name" value="ABC_Carb_Solutes_like"/>
    <property type="match status" value="1"/>
</dbReference>
<dbReference type="Gene3D" id="3.40.50.300">
    <property type="entry name" value="P-loop containing nucleotide triphosphate hydrolases"/>
    <property type="match status" value="1"/>
</dbReference>
<accession>A0A5B0X6V5</accession>
<dbReference type="PROSITE" id="PS00211">
    <property type="entry name" value="ABC_TRANSPORTER_1"/>
    <property type="match status" value="1"/>
</dbReference>
<dbReference type="InterPro" id="IPR013611">
    <property type="entry name" value="Transp-assoc_OB_typ2"/>
</dbReference>
<dbReference type="GO" id="GO:0043190">
    <property type="term" value="C:ATP-binding cassette (ABC) transporter complex"/>
    <property type="evidence" value="ECO:0007669"/>
    <property type="project" value="InterPro"/>
</dbReference>
<dbReference type="PANTHER" id="PTHR42781">
    <property type="entry name" value="SPERMIDINE/PUTRESCINE IMPORT ATP-BINDING PROTEIN POTA"/>
    <property type="match status" value="1"/>
</dbReference>
<keyword evidence="1" id="KW-0813">Transport</keyword>
<feature type="domain" description="ABC transporter" evidence="9">
    <location>
        <begin position="5"/>
        <end position="237"/>
    </location>
</feature>
<name>A0A5B0X6V5_9GAMM</name>
<keyword evidence="2" id="KW-1003">Cell membrane</keyword>
<evidence type="ECO:0000313" key="11">
    <source>
        <dbReference type="Proteomes" id="UP000323708"/>
    </source>
</evidence>
<keyword evidence="11" id="KW-1185">Reference proteome</keyword>
<keyword evidence="5 10" id="KW-0067">ATP-binding</keyword>
<evidence type="ECO:0000313" key="10">
    <source>
        <dbReference type="EMBL" id="KAA1194318.1"/>
    </source>
</evidence>
<keyword evidence="8" id="KW-0472">Membrane</keyword>
<organism evidence="10 11">
    <name type="scientific">Pseudohalioglobus sediminis</name>
    <dbReference type="NCBI Taxonomy" id="2606449"/>
    <lineage>
        <taxon>Bacteria</taxon>
        <taxon>Pseudomonadati</taxon>
        <taxon>Pseudomonadota</taxon>
        <taxon>Gammaproteobacteria</taxon>
        <taxon>Cellvibrionales</taxon>
        <taxon>Halieaceae</taxon>
        <taxon>Pseudohalioglobus</taxon>
    </lineage>
</organism>
<dbReference type="InterPro" id="IPR008995">
    <property type="entry name" value="Mo/tungstate-bd_C_term_dom"/>
</dbReference>
<dbReference type="InterPro" id="IPR003439">
    <property type="entry name" value="ABC_transporter-like_ATP-bd"/>
</dbReference>
<dbReference type="SUPFAM" id="SSF50331">
    <property type="entry name" value="MOP-like"/>
    <property type="match status" value="1"/>
</dbReference>
<dbReference type="SUPFAM" id="SSF52540">
    <property type="entry name" value="P-loop containing nucleoside triphosphate hydrolases"/>
    <property type="match status" value="1"/>
</dbReference>
<evidence type="ECO:0000256" key="8">
    <source>
        <dbReference type="ARBA" id="ARBA00023136"/>
    </source>
</evidence>
<dbReference type="InterPro" id="IPR027417">
    <property type="entry name" value="P-loop_NTPase"/>
</dbReference>
<sequence length="345" mass="37570">MPRQLELQSVSVNYGDVVAAKDISFGLGAGEIGCLLGPSGCGKTTLLRAIAGFEPVSAGSISLHGELISSPSHNVPPEQRRVGMVFQDFALFPHLSIEDNVGFGLRTLARRERRRRVEELLELVGLGDFHARFPHELSGGQQQRVALARALAPEPEIILLDEPFSSLDSALRETLAVEVRALLKARNVTAVLVTHDQHEAFAMADSITLLNEGEIVQSDSAYNLYHHPRTRFAAAFIGDGALLTLTAADDKQWLPEIGLSPDSETGHPEPGALVQVLVRPEDVVYDPQSRVQLTVLRRAFRGAEFLYTLALPDGQQVQCLASSQVDVATGEALPVRFNQRHIVLL</sequence>
<dbReference type="Pfam" id="PF08402">
    <property type="entry name" value="TOBE_2"/>
    <property type="match status" value="1"/>
</dbReference>
<dbReference type="Pfam" id="PF00005">
    <property type="entry name" value="ABC_tran"/>
    <property type="match status" value="1"/>
</dbReference>
<dbReference type="EMBL" id="VTUX01000001">
    <property type="protein sequence ID" value="KAA1194318.1"/>
    <property type="molecule type" value="Genomic_DNA"/>
</dbReference>
<evidence type="ECO:0000256" key="5">
    <source>
        <dbReference type="ARBA" id="ARBA00022840"/>
    </source>
</evidence>
<evidence type="ECO:0000259" key="9">
    <source>
        <dbReference type="PROSITE" id="PS50893"/>
    </source>
</evidence>
<reference evidence="10 11" key="1">
    <citation type="submission" date="2019-09" db="EMBL/GenBank/DDBJ databases">
        <authorList>
            <person name="Chen X.-Y."/>
        </authorList>
    </citation>
    <scope>NUCLEOTIDE SEQUENCE [LARGE SCALE GENOMIC DNA]</scope>
    <source>
        <strain evidence="10 11">NY5</strain>
    </source>
</reference>
<protein>
    <submittedName>
        <fullName evidence="10">ABC transporter ATP-binding protein</fullName>
    </submittedName>
</protein>